<feature type="coiled-coil region" evidence="1">
    <location>
        <begin position="70"/>
        <end position="104"/>
    </location>
</feature>
<evidence type="ECO:0000313" key="4">
    <source>
        <dbReference type="Proteomes" id="UP000054321"/>
    </source>
</evidence>
<dbReference type="Proteomes" id="UP000054321">
    <property type="component" value="Unassembled WGS sequence"/>
</dbReference>
<dbReference type="AlphaFoldDB" id="A0A0C3DW50"/>
<keyword evidence="1" id="KW-0175">Coiled coil</keyword>
<feature type="compositionally biased region" description="Polar residues" evidence="2">
    <location>
        <begin position="109"/>
        <end position="133"/>
    </location>
</feature>
<protein>
    <submittedName>
        <fullName evidence="3">Uncharacterized protein</fullName>
    </submittedName>
</protein>
<gene>
    <name evidence="3" type="ORF">OIDMADRAFT_17259</name>
</gene>
<dbReference type="HOGENOM" id="CLU_1911689_0_0_1"/>
<feature type="region of interest" description="Disordered" evidence="2">
    <location>
        <begin position="104"/>
        <end position="133"/>
    </location>
</feature>
<reference evidence="4" key="2">
    <citation type="submission" date="2015-01" db="EMBL/GenBank/DDBJ databases">
        <title>Evolutionary Origins and Diversification of the Mycorrhizal Mutualists.</title>
        <authorList>
            <consortium name="DOE Joint Genome Institute"/>
            <consortium name="Mycorrhizal Genomics Consortium"/>
            <person name="Kohler A."/>
            <person name="Kuo A."/>
            <person name="Nagy L.G."/>
            <person name="Floudas D."/>
            <person name="Copeland A."/>
            <person name="Barry K.W."/>
            <person name="Cichocki N."/>
            <person name="Veneault-Fourrey C."/>
            <person name="LaButti K."/>
            <person name="Lindquist E.A."/>
            <person name="Lipzen A."/>
            <person name="Lundell T."/>
            <person name="Morin E."/>
            <person name="Murat C."/>
            <person name="Riley R."/>
            <person name="Ohm R."/>
            <person name="Sun H."/>
            <person name="Tunlid A."/>
            <person name="Henrissat B."/>
            <person name="Grigoriev I.V."/>
            <person name="Hibbett D.S."/>
            <person name="Martin F."/>
        </authorList>
    </citation>
    <scope>NUCLEOTIDE SEQUENCE [LARGE SCALE GENOMIC DNA]</scope>
    <source>
        <strain evidence="4">Zn</strain>
    </source>
</reference>
<name>A0A0C3DW50_OIDMZ</name>
<evidence type="ECO:0000256" key="1">
    <source>
        <dbReference type="SAM" id="Coils"/>
    </source>
</evidence>
<evidence type="ECO:0000256" key="2">
    <source>
        <dbReference type="SAM" id="MobiDB-lite"/>
    </source>
</evidence>
<organism evidence="3 4">
    <name type="scientific">Oidiodendron maius (strain Zn)</name>
    <dbReference type="NCBI Taxonomy" id="913774"/>
    <lineage>
        <taxon>Eukaryota</taxon>
        <taxon>Fungi</taxon>
        <taxon>Dikarya</taxon>
        <taxon>Ascomycota</taxon>
        <taxon>Pezizomycotina</taxon>
        <taxon>Leotiomycetes</taxon>
        <taxon>Leotiomycetes incertae sedis</taxon>
        <taxon>Myxotrichaceae</taxon>
        <taxon>Oidiodendron</taxon>
    </lineage>
</organism>
<accession>A0A0C3DW50</accession>
<feature type="non-terminal residue" evidence="3">
    <location>
        <position position="133"/>
    </location>
</feature>
<reference evidence="3 4" key="1">
    <citation type="submission" date="2014-04" db="EMBL/GenBank/DDBJ databases">
        <authorList>
            <consortium name="DOE Joint Genome Institute"/>
            <person name="Kuo A."/>
            <person name="Martino E."/>
            <person name="Perotto S."/>
            <person name="Kohler A."/>
            <person name="Nagy L.G."/>
            <person name="Floudas D."/>
            <person name="Copeland A."/>
            <person name="Barry K.W."/>
            <person name="Cichocki N."/>
            <person name="Veneault-Fourrey C."/>
            <person name="LaButti K."/>
            <person name="Lindquist E.A."/>
            <person name="Lipzen A."/>
            <person name="Lundell T."/>
            <person name="Morin E."/>
            <person name="Murat C."/>
            <person name="Sun H."/>
            <person name="Tunlid A."/>
            <person name="Henrissat B."/>
            <person name="Grigoriev I.V."/>
            <person name="Hibbett D.S."/>
            <person name="Martin F."/>
            <person name="Nordberg H.P."/>
            <person name="Cantor M.N."/>
            <person name="Hua S.X."/>
        </authorList>
    </citation>
    <scope>NUCLEOTIDE SEQUENCE [LARGE SCALE GENOMIC DNA]</scope>
    <source>
        <strain evidence="3 4">Zn</strain>
    </source>
</reference>
<sequence>MNSWQSGRRELLEDLAKLCDKVRANVENELHDENSILVSRDEFRKLQKTNTIVGKLENDFIGLSREQEEAQSDARLVQEKTAEIERLNKENARLTEELKPYKSAAVQAQAGQSEEQHQLLSTEIQPVQDSQDI</sequence>
<proteinExistence type="predicted"/>
<keyword evidence="4" id="KW-1185">Reference proteome</keyword>
<evidence type="ECO:0000313" key="3">
    <source>
        <dbReference type="EMBL" id="KIN06318.1"/>
    </source>
</evidence>
<dbReference type="EMBL" id="KN832871">
    <property type="protein sequence ID" value="KIN06318.1"/>
    <property type="molecule type" value="Genomic_DNA"/>
</dbReference>
<dbReference type="InParanoid" id="A0A0C3DW50"/>